<feature type="binding site" evidence="4">
    <location>
        <position position="139"/>
    </location>
    <ligand>
        <name>Zn(2+)</name>
        <dbReference type="ChEBI" id="CHEBI:29105"/>
    </ligand>
</feature>
<dbReference type="InterPro" id="IPR050134">
    <property type="entry name" value="NAD-dep_sirtuin_deacylases"/>
</dbReference>
<evidence type="ECO:0000313" key="6">
    <source>
        <dbReference type="EMBL" id="KXN72276.1"/>
    </source>
</evidence>
<evidence type="ECO:0000256" key="1">
    <source>
        <dbReference type="ARBA" id="ARBA00006924"/>
    </source>
</evidence>
<sequence length="295" mass="33519">MSNIITKLSPANLRPFLEHLARLNGSCAVLTGAGVSTDSGIPDYRGPKGVYVTNPNHKPITYQQFTISLYNRKRYWLRSFFGYERVAKSKPNSIHFNLTELQKQGLISSIITQNVDGLHQKSGSKNVVEMHGSLDNVGCTTCGYQISRDDFQFQLKHLNPNWERFFKPEDPSDIKSTPDGDVQLSDSTNYDQFNLPDCPKCDTPTFKPKVVFFGENMSPNTRDQIYDIIKENQMLFVLGSSLTVPSAYRLVLASREFSIVNLSPTKYDDQAKLVFHTKIDEFLDELVKLKVKLNY</sequence>
<dbReference type="SUPFAM" id="SSF52467">
    <property type="entry name" value="DHS-like NAD/FAD-binding domain"/>
    <property type="match status" value="1"/>
</dbReference>
<proteinExistence type="inferred from homology"/>
<dbReference type="OrthoDB" id="424302at2759"/>
<dbReference type="PROSITE" id="PS50305">
    <property type="entry name" value="SIRTUIN"/>
    <property type="match status" value="1"/>
</dbReference>
<dbReference type="InterPro" id="IPR026590">
    <property type="entry name" value="Ssirtuin_cat_dom"/>
</dbReference>
<evidence type="ECO:0000256" key="3">
    <source>
        <dbReference type="ARBA" id="ARBA00023027"/>
    </source>
</evidence>
<dbReference type="PANTHER" id="PTHR11085:SF10">
    <property type="entry name" value="NAD-DEPENDENT PROTEIN DEACYLASE SIRTUIN-5, MITOCHONDRIAL-RELATED"/>
    <property type="match status" value="1"/>
</dbReference>
<dbReference type="InterPro" id="IPR026591">
    <property type="entry name" value="Sirtuin_cat_small_dom_sf"/>
</dbReference>
<accession>A0A137PBC4</accession>
<organism evidence="6 7">
    <name type="scientific">Conidiobolus coronatus (strain ATCC 28846 / CBS 209.66 / NRRL 28638)</name>
    <name type="common">Delacroixia coronata</name>
    <dbReference type="NCBI Taxonomy" id="796925"/>
    <lineage>
        <taxon>Eukaryota</taxon>
        <taxon>Fungi</taxon>
        <taxon>Fungi incertae sedis</taxon>
        <taxon>Zoopagomycota</taxon>
        <taxon>Entomophthoromycotina</taxon>
        <taxon>Entomophthoromycetes</taxon>
        <taxon>Entomophthorales</taxon>
        <taxon>Ancylistaceae</taxon>
        <taxon>Conidiobolus</taxon>
    </lineage>
</organism>
<dbReference type="EMBL" id="KQ964456">
    <property type="protein sequence ID" value="KXN72276.1"/>
    <property type="molecule type" value="Genomic_DNA"/>
</dbReference>
<evidence type="ECO:0000313" key="7">
    <source>
        <dbReference type="Proteomes" id="UP000070444"/>
    </source>
</evidence>
<reference evidence="6 7" key="1">
    <citation type="journal article" date="2015" name="Genome Biol. Evol.">
        <title>Phylogenomic analyses indicate that early fungi evolved digesting cell walls of algal ancestors of land plants.</title>
        <authorList>
            <person name="Chang Y."/>
            <person name="Wang S."/>
            <person name="Sekimoto S."/>
            <person name="Aerts A.L."/>
            <person name="Choi C."/>
            <person name="Clum A."/>
            <person name="LaButti K.M."/>
            <person name="Lindquist E.A."/>
            <person name="Yee Ngan C."/>
            <person name="Ohm R.A."/>
            <person name="Salamov A.A."/>
            <person name="Grigoriev I.V."/>
            <person name="Spatafora J.W."/>
            <person name="Berbee M.L."/>
        </authorList>
    </citation>
    <scope>NUCLEOTIDE SEQUENCE [LARGE SCALE GENOMIC DNA]</scope>
    <source>
        <strain evidence="6 7">NRRL 28638</strain>
    </source>
</reference>
<keyword evidence="2" id="KW-0808">Transferase</keyword>
<feature type="active site" description="Proton acceptor" evidence="4">
    <location>
        <position position="131"/>
    </location>
</feature>
<dbReference type="InterPro" id="IPR003000">
    <property type="entry name" value="Sirtuin"/>
</dbReference>
<gene>
    <name evidence="6" type="ORF">CONCODRAFT_69151</name>
</gene>
<evidence type="ECO:0000259" key="5">
    <source>
        <dbReference type="PROSITE" id="PS50305"/>
    </source>
</evidence>
<dbReference type="GO" id="GO:0046872">
    <property type="term" value="F:metal ion binding"/>
    <property type="evidence" value="ECO:0007669"/>
    <property type="project" value="UniProtKB-KW"/>
</dbReference>
<dbReference type="Proteomes" id="UP000070444">
    <property type="component" value="Unassembled WGS sequence"/>
</dbReference>
<comment type="similarity">
    <text evidence="1">Belongs to the sirtuin family. Class I subfamily.</text>
</comment>
<dbReference type="PANTHER" id="PTHR11085">
    <property type="entry name" value="NAD-DEPENDENT PROTEIN DEACYLASE SIRTUIN-5, MITOCHONDRIAL-RELATED"/>
    <property type="match status" value="1"/>
</dbReference>
<dbReference type="GO" id="GO:0070403">
    <property type="term" value="F:NAD+ binding"/>
    <property type="evidence" value="ECO:0007669"/>
    <property type="project" value="InterPro"/>
</dbReference>
<feature type="binding site" evidence="4">
    <location>
        <position position="201"/>
    </location>
    <ligand>
        <name>Zn(2+)</name>
        <dbReference type="ChEBI" id="CHEBI:29105"/>
    </ligand>
</feature>
<evidence type="ECO:0000256" key="2">
    <source>
        <dbReference type="ARBA" id="ARBA00022679"/>
    </source>
</evidence>
<dbReference type="Gene3D" id="3.30.1600.10">
    <property type="entry name" value="SIR2/SIRT2 'Small Domain"/>
    <property type="match status" value="1"/>
</dbReference>
<feature type="binding site" evidence="4">
    <location>
        <position position="142"/>
    </location>
    <ligand>
        <name>Zn(2+)</name>
        <dbReference type="ChEBI" id="CHEBI:29105"/>
    </ligand>
</feature>
<keyword evidence="7" id="KW-1185">Reference proteome</keyword>
<dbReference type="InterPro" id="IPR029035">
    <property type="entry name" value="DHS-like_NAD/FAD-binding_dom"/>
</dbReference>
<dbReference type="Gene3D" id="3.40.50.1220">
    <property type="entry name" value="TPP-binding domain"/>
    <property type="match status" value="1"/>
</dbReference>
<keyword evidence="4" id="KW-0862">Zinc</keyword>
<evidence type="ECO:0000256" key="4">
    <source>
        <dbReference type="PROSITE-ProRule" id="PRU00236"/>
    </source>
</evidence>
<feature type="domain" description="Deacetylase sirtuin-type" evidence="5">
    <location>
        <begin position="6"/>
        <end position="295"/>
    </location>
</feature>
<dbReference type="AlphaFoldDB" id="A0A137PBC4"/>
<dbReference type="Pfam" id="PF02146">
    <property type="entry name" value="SIR2"/>
    <property type="match status" value="1"/>
</dbReference>
<dbReference type="OMA" id="RRHYWAR"/>
<feature type="binding site" evidence="4">
    <location>
        <position position="198"/>
    </location>
    <ligand>
        <name>Zn(2+)</name>
        <dbReference type="ChEBI" id="CHEBI:29105"/>
    </ligand>
</feature>
<protein>
    <submittedName>
        <fullName evidence="6">DHS-like NAD/FAD-binding domain-containing protein</fullName>
    </submittedName>
</protein>
<keyword evidence="3" id="KW-0520">NAD</keyword>
<keyword evidence="4" id="KW-0479">Metal-binding</keyword>
<dbReference type="STRING" id="796925.A0A137PBC4"/>
<dbReference type="GO" id="GO:0017136">
    <property type="term" value="F:histone deacetylase activity, NAD-dependent"/>
    <property type="evidence" value="ECO:0007669"/>
    <property type="project" value="TreeGrafter"/>
</dbReference>
<name>A0A137PBC4_CONC2</name>